<protein>
    <submittedName>
        <fullName evidence="2">Peptidase inhibitor I78 family protein</fullName>
    </submittedName>
</protein>
<dbReference type="Gene3D" id="3.30.10.10">
    <property type="entry name" value="Trypsin Inhibitor V, subunit A"/>
    <property type="match status" value="1"/>
</dbReference>
<gene>
    <name evidence="2" type="ORF">FB547_10221</name>
</gene>
<evidence type="ECO:0000256" key="1">
    <source>
        <dbReference type="SAM" id="MobiDB-lite"/>
    </source>
</evidence>
<proteinExistence type="predicted"/>
<organism evidence="2 3">
    <name type="scientific">Variovorax beijingensis</name>
    <dbReference type="NCBI Taxonomy" id="2496117"/>
    <lineage>
        <taxon>Bacteria</taxon>
        <taxon>Pseudomonadati</taxon>
        <taxon>Pseudomonadota</taxon>
        <taxon>Betaproteobacteria</taxon>
        <taxon>Burkholderiales</taxon>
        <taxon>Comamonadaceae</taxon>
        <taxon>Variovorax</taxon>
    </lineage>
</organism>
<reference evidence="2 3" key="1">
    <citation type="submission" date="2019-06" db="EMBL/GenBank/DDBJ databases">
        <title>Sorghum-associated microbial communities from plants grown in Nebraska, USA.</title>
        <authorList>
            <person name="Schachtman D."/>
        </authorList>
    </citation>
    <scope>NUCLEOTIDE SEQUENCE [LARGE SCALE GENOMIC DNA]</scope>
    <source>
        <strain evidence="2 3">T529</strain>
    </source>
</reference>
<accession>A0A561CBC4</accession>
<dbReference type="Proteomes" id="UP000319722">
    <property type="component" value="Unassembled WGS sequence"/>
</dbReference>
<evidence type="ECO:0000313" key="2">
    <source>
        <dbReference type="EMBL" id="TWD88320.1"/>
    </source>
</evidence>
<comment type="caution">
    <text evidence="2">The sequence shown here is derived from an EMBL/GenBank/DDBJ whole genome shotgun (WGS) entry which is preliminary data.</text>
</comment>
<evidence type="ECO:0000313" key="3">
    <source>
        <dbReference type="Proteomes" id="UP000319722"/>
    </source>
</evidence>
<dbReference type="InterPro" id="IPR021719">
    <property type="entry name" value="Prot_inh_I78"/>
</dbReference>
<feature type="compositionally biased region" description="Polar residues" evidence="1">
    <location>
        <begin position="84"/>
        <end position="93"/>
    </location>
</feature>
<sequence>MPIFPRPGFIFFPGTRGILAAAVCAASLFMAGCETQPEFRPLTSEAPPPPTFVTVPKEETCQAAQARYALGQALDPLLLEQMRTRTGSKSARTSAAGAPLPAPADPARLNVDVDAQGRVVAARCG</sequence>
<dbReference type="Pfam" id="PF11720">
    <property type="entry name" value="Inhibitor_I78"/>
    <property type="match status" value="1"/>
</dbReference>
<dbReference type="RefSeq" id="WP_225612800.1">
    <property type="nucleotide sequence ID" value="NZ_VIVL01000002.1"/>
</dbReference>
<name>A0A561CBC4_9BURK</name>
<dbReference type="AlphaFoldDB" id="A0A561CBC4"/>
<dbReference type="EMBL" id="VIVL01000002">
    <property type="protein sequence ID" value="TWD88320.1"/>
    <property type="molecule type" value="Genomic_DNA"/>
</dbReference>
<dbReference type="PROSITE" id="PS51257">
    <property type="entry name" value="PROKAR_LIPOPROTEIN"/>
    <property type="match status" value="1"/>
</dbReference>
<feature type="region of interest" description="Disordered" evidence="1">
    <location>
        <begin position="84"/>
        <end position="107"/>
    </location>
</feature>